<evidence type="ECO:0000256" key="1">
    <source>
        <dbReference type="SAM" id="MobiDB-lite"/>
    </source>
</evidence>
<feature type="compositionally biased region" description="Low complexity" evidence="1">
    <location>
        <begin position="77"/>
        <end position="99"/>
    </location>
</feature>
<evidence type="ECO:0000313" key="3">
    <source>
        <dbReference type="Proteomes" id="UP001190700"/>
    </source>
</evidence>
<dbReference type="EMBL" id="LGRX02020319">
    <property type="protein sequence ID" value="KAK3257616.1"/>
    <property type="molecule type" value="Genomic_DNA"/>
</dbReference>
<dbReference type="Proteomes" id="UP001190700">
    <property type="component" value="Unassembled WGS sequence"/>
</dbReference>
<protein>
    <submittedName>
        <fullName evidence="2">Uncharacterized protein</fullName>
    </submittedName>
</protein>
<accession>A0AAE0FE01</accession>
<reference evidence="2 3" key="1">
    <citation type="journal article" date="2015" name="Genome Biol. Evol.">
        <title>Comparative Genomics of a Bacterivorous Green Alga Reveals Evolutionary Causalities and Consequences of Phago-Mixotrophic Mode of Nutrition.</title>
        <authorList>
            <person name="Burns J.A."/>
            <person name="Paasch A."/>
            <person name="Narechania A."/>
            <person name="Kim E."/>
        </authorList>
    </citation>
    <scope>NUCLEOTIDE SEQUENCE [LARGE SCALE GENOMIC DNA]</scope>
    <source>
        <strain evidence="2 3">PLY_AMNH</strain>
    </source>
</reference>
<feature type="compositionally biased region" description="Basic and acidic residues" evidence="1">
    <location>
        <begin position="57"/>
        <end position="66"/>
    </location>
</feature>
<proteinExistence type="predicted"/>
<feature type="region of interest" description="Disordered" evidence="1">
    <location>
        <begin position="16"/>
        <end position="109"/>
    </location>
</feature>
<dbReference type="AlphaFoldDB" id="A0AAE0FE01"/>
<organism evidence="2 3">
    <name type="scientific">Cymbomonas tetramitiformis</name>
    <dbReference type="NCBI Taxonomy" id="36881"/>
    <lineage>
        <taxon>Eukaryota</taxon>
        <taxon>Viridiplantae</taxon>
        <taxon>Chlorophyta</taxon>
        <taxon>Pyramimonadophyceae</taxon>
        <taxon>Pyramimonadales</taxon>
        <taxon>Pyramimonadaceae</taxon>
        <taxon>Cymbomonas</taxon>
    </lineage>
</organism>
<sequence length="109" mass="11577">MASADIQCENFTHCLLEENEGPSLDADSANGKTSEALNPENPALKPIPANEPPQVDTRNDEDHLFQKDPAPPKRKANFAANPKAPKAPQAPKAPTAPKKQTPHPPAKGG</sequence>
<name>A0AAE0FE01_9CHLO</name>
<gene>
    <name evidence="2" type="ORF">CYMTET_33309</name>
</gene>
<evidence type="ECO:0000313" key="2">
    <source>
        <dbReference type="EMBL" id="KAK3257616.1"/>
    </source>
</evidence>
<comment type="caution">
    <text evidence="2">The sequence shown here is derived from an EMBL/GenBank/DDBJ whole genome shotgun (WGS) entry which is preliminary data.</text>
</comment>
<keyword evidence="3" id="KW-1185">Reference proteome</keyword>